<dbReference type="Gene3D" id="3.20.20.140">
    <property type="entry name" value="Metal-dependent hydrolases"/>
    <property type="match status" value="2"/>
</dbReference>
<name>A0AAD7GY67_9AGAR</name>
<evidence type="ECO:0000256" key="1">
    <source>
        <dbReference type="ARBA" id="ARBA00008106"/>
    </source>
</evidence>
<dbReference type="GO" id="GO:0019120">
    <property type="term" value="F:hydrolase activity, acting on acid halide bonds, in C-halide compounds"/>
    <property type="evidence" value="ECO:0007669"/>
    <property type="project" value="InterPro"/>
</dbReference>
<evidence type="ECO:0008006" key="7">
    <source>
        <dbReference type="Google" id="ProtNLM"/>
    </source>
</evidence>
<dbReference type="InterPro" id="IPR006439">
    <property type="entry name" value="HAD-SF_hydro_IA"/>
</dbReference>
<sequence>MPSTQIKAVLFDFMGTCLDWHSSIVAVLPSTLPHDTKSNFALEWRQTYFDANTLRIRNGEPTEDIDITHRRTLLEILDKHPDIKPLFSEEVQDRAIAAWHNQKAWPDVAEALRKLKEERGLEIYVHANGTTRLQLDLVRSAGLQFDMLFSSQLLGHYKPAPENYHKALGLLKLRADQCVTVAAHTSDLGGARAVGMKTVYVRRWTDDIREDQELIKSENDAYLEDMRAHTLGSVRAGDAPTLIHNATIWTGRHDGKEVIRGDIIIDNGLIKQLGTVDSRAYPDIEEVDAAGAWVTPGLVDLHSHAGVYPSPALSGASDTNSFKGMAQPWLRSLDGLNTHDEAYRLSISGGVTSANLLPGSGTAISGQAFAIKLRPTKERSSSAMLLEPPFSLNGTHVDPVARPRWRQMKPRYTRTRMNVHWAFRQAYETARTIKNKQDAYCAKALAGQWTGLGDFPEDLQWEALVDVLRGRVKVHNHCFAAVDLDAMVRLTNEFKFSIAAFHHADEAYLVPDLIKKAYGHPPAVAMFATTARYWREAYRGSEFAPRILADNGLDVVMKSDHPVLNSRYLVYEAQQAHYLGLAENLALASAHLRGLWDRTTELDAWLRALMPDSHPLTLGATPRQVWIDGIAQISEPYVSPKPSSAQHAPATPNWEQEISDTIKYEGLPPLEPTKAEASVVVFRNVGSLFIKHRQTGKVVEVFSAAEAGQGRVVVVEDGEIVCSESCVGALTHAGVLEIDLEGGSISPGLCSYGSALGLTHIFDLDEQSTSDGPVFDLFGDIPSLINGTVIKAVDGLLFASRDAFLAYRNGVTSAVTAPSGTFISGVNRHFFSGLSTVFRTAAAHKLVDGAVIQEVAALHVRLSLNSPVSISTQVAALKGLLLGAGERNDDVGRKFGDVLEGKIPLAVEVENADIIASVLALKKEVEAAQGNTIRLTLTGAREAHMLAKEIGEAGVGVIVQQRPFPATWQERRFLPGPPLTQDSAIATLVAHNVTVGIAAGVLPATVRNTRFDAAWAGLESNGLLKKVDVIALASSNLEALLGVEVPDADLVATKARRTARRPSDLDLNAPARGYYGRTALQAAASNGHMEAVQLLLAAGPDPNAPGGNNGGRTAVQAAAGAGFANIVQVLIKAGGRVAEPPVRYIGRSALQAAAAGGHLELVRQLLAMDGVDVNEPASRYGGRTALQAAAEGQYARSVLQAEDGGWPDVVRLLLQAGADVNAPPGRYYGRTALQAAAENGDLEIMDMLLAAGADVNANGCYYHGTTALSAAAEKGRVEAVKRLLAAGADVRATSGDDAYAQRTALQAADLADHIEIVKILEVAENALQE</sequence>
<dbReference type="InterPro" id="IPR006328">
    <property type="entry name" value="2-HAD"/>
</dbReference>
<dbReference type="SUPFAM" id="SSF51338">
    <property type="entry name" value="Composite domain of metallo-dependent hydrolases"/>
    <property type="match status" value="1"/>
</dbReference>
<dbReference type="EMBL" id="JARKIB010000442">
    <property type="protein sequence ID" value="KAJ7707833.1"/>
    <property type="molecule type" value="Genomic_DNA"/>
</dbReference>
<dbReference type="InterPro" id="IPR011059">
    <property type="entry name" value="Metal-dep_hydrolase_composite"/>
</dbReference>
<dbReference type="InterPro" id="IPR023198">
    <property type="entry name" value="PGP-like_dom2"/>
</dbReference>
<dbReference type="GO" id="GO:0016810">
    <property type="term" value="F:hydrolase activity, acting on carbon-nitrogen (but not peptide) bonds"/>
    <property type="evidence" value="ECO:0007669"/>
    <property type="project" value="InterPro"/>
</dbReference>
<evidence type="ECO:0000313" key="6">
    <source>
        <dbReference type="Proteomes" id="UP001215598"/>
    </source>
</evidence>
<dbReference type="SUPFAM" id="SSF48403">
    <property type="entry name" value="Ankyrin repeat"/>
    <property type="match status" value="1"/>
</dbReference>
<dbReference type="NCBIfam" id="TIGR01428">
    <property type="entry name" value="HAD_type_II"/>
    <property type="match status" value="1"/>
</dbReference>
<dbReference type="InterPro" id="IPR032466">
    <property type="entry name" value="Metal_Hydrolase"/>
</dbReference>
<dbReference type="Gene3D" id="3.40.50.1000">
    <property type="entry name" value="HAD superfamily/HAD-like"/>
    <property type="match status" value="1"/>
</dbReference>
<dbReference type="PROSITE" id="PS50088">
    <property type="entry name" value="ANK_REPEAT"/>
    <property type="match status" value="5"/>
</dbReference>
<dbReference type="Gene3D" id="1.10.150.240">
    <property type="entry name" value="Putative phosphatase, domain 2"/>
    <property type="match status" value="1"/>
</dbReference>
<feature type="repeat" description="ANK" evidence="4">
    <location>
        <begin position="1228"/>
        <end position="1260"/>
    </location>
</feature>
<dbReference type="InterPro" id="IPR023214">
    <property type="entry name" value="HAD_sf"/>
</dbReference>
<feature type="repeat" description="ANK" evidence="4">
    <location>
        <begin position="1075"/>
        <end position="1107"/>
    </location>
</feature>
<protein>
    <recommendedName>
        <fullName evidence="7">Amidohydrolase-related domain-containing protein</fullName>
    </recommendedName>
</protein>
<dbReference type="SUPFAM" id="SSF51556">
    <property type="entry name" value="Metallo-dependent hydrolases"/>
    <property type="match status" value="1"/>
</dbReference>
<dbReference type="PRINTS" id="PR01415">
    <property type="entry name" value="ANKYRIN"/>
</dbReference>
<gene>
    <name evidence="5" type="ORF">B0H16DRAFT_1824225</name>
</gene>
<proteinExistence type="inferred from homology"/>
<dbReference type="PRINTS" id="PR00413">
    <property type="entry name" value="HADHALOGNASE"/>
</dbReference>
<dbReference type="Pfam" id="PF00702">
    <property type="entry name" value="Hydrolase"/>
    <property type="match status" value="1"/>
</dbReference>
<evidence type="ECO:0000256" key="4">
    <source>
        <dbReference type="PROSITE-ProRule" id="PRU00023"/>
    </source>
</evidence>
<dbReference type="Proteomes" id="UP001215598">
    <property type="component" value="Unassembled WGS sequence"/>
</dbReference>
<dbReference type="SUPFAM" id="SSF56784">
    <property type="entry name" value="HAD-like"/>
    <property type="match status" value="1"/>
</dbReference>
<dbReference type="Pfam" id="PF00023">
    <property type="entry name" value="Ank"/>
    <property type="match status" value="2"/>
</dbReference>
<dbReference type="SFLD" id="SFLDS00003">
    <property type="entry name" value="Haloacid_Dehalogenase"/>
    <property type="match status" value="1"/>
</dbReference>
<dbReference type="Gene3D" id="1.25.40.20">
    <property type="entry name" value="Ankyrin repeat-containing domain"/>
    <property type="match status" value="3"/>
</dbReference>
<keyword evidence="2" id="KW-0677">Repeat</keyword>
<dbReference type="PANTHER" id="PTHR24173">
    <property type="entry name" value="ANKYRIN REPEAT CONTAINING"/>
    <property type="match status" value="1"/>
</dbReference>
<dbReference type="InterPro" id="IPR002110">
    <property type="entry name" value="Ankyrin_rpt"/>
</dbReference>
<dbReference type="Pfam" id="PF12796">
    <property type="entry name" value="Ank_2"/>
    <property type="match status" value="2"/>
</dbReference>
<dbReference type="GO" id="GO:0016791">
    <property type="term" value="F:phosphatase activity"/>
    <property type="evidence" value="ECO:0007669"/>
    <property type="project" value="UniProtKB-ARBA"/>
</dbReference>
<dbReference type="InterPro" id="IPR036770">
    <property type="entry name" value="Ankyrin_rpt-contain_sf"/>
</dbReference>
<dbReference type="InterPro" id="IPR036412">
    <property type="entry name" value="HAD-like_sf"/>
</dbReference>
<dbReference type="SFLD" id="SFLDG01129">
    <property type="entry name" value="C1.5:_HAD__Beta-PGM__Phosphata"/>
    <property type="match status" value="1"/>
</dbReference>
<evidence type="ECO:0000256" key="2">
    <source>
        <dbReference type="ARBA" id="ARBA00022737"/>
    </source>
</evidence>
<feature type="repeat" description="ANK" evidence="4">
    <location>
        <begin position="1263"/>
        <end position="1295"/>
    </location>
</feature>
<evidence type="ECO:0000313" key="5">
    <source>
        <dbReference type="EMBL" id="KAJ7707833.1"/>
    </source>
</evidence>
<comment type="caution">
    <text evidence="5">The sequence shown here is derived from an EMBL/GenBank/DDBJ whole genome shotgun (WGS) entry which is preliminary data.</text>
</comment>
<organism evidence="5 6">
    <name type="scientific">Mycena metata</name>
    <dbReference type="NCBI Taxonomy" id="1033252"/>
    <lineage>
        <taxon>Eukaryota</taxon>
        <taxon>Fungi</taxon>
        <taxon>Dikarya</taxon>
        <taxon>Basidiomycota</taxon>
        <taxon>Agaricomycotina</taxon>
        <taxon>Agaricomycetes</taxon>
        <taxon>Agaricomycetidae</taxon>
        <taxon>Agaricales</taxon>
        <taxon>Marasmiineae</taxon>
        <taxon>Mycenaceae</taxon>
        <taxon>Mycena</taxon>
    </lineage>
</organism>
<comment type="similarity">
    <text evidence="1">Belongs to the HAD-like hydrolase superfamily. S-2-haloalkanoic acid dehalogenase family.</text>
</comment>
<reference evidence="5" key="1">
    <citation type="submission" date="2023-03" db="EMBL/GenBank/DDBJ databases">
        <title>Massive genome expansion in bonnet fungi (Mycena s.s.) driven by repeated elements and novel gene families across ecological guilds.</title>
        <authorList>
            <consortium name="Lawrence Berkeley National Laboratory"/>
            <person name="Harder C.B."/>
            <person name="Miyauchi S."/>
            <person name="Viragh M."/>
            <person name="Kuo A."/>
            <person name="Thoen E."/>
            <person name="Andreopoulos B."/>
            <person name="Lu D."/>
            <person name="Skrede I."/>
            <person name="Drula E."/>
            <person name="Henrissat B."/>
            <person name="Morin E."/>
            <person name="Kohler A."/>
            <person name="Barry K."/>
            <person name="LaButti K."/>
            <person name="Morin E."/>
            <person name="Salamov A."/>
            <person name="Lipzen A."/>
            <person name="Mereny Z."/>
            <person name="Hegedus B."/>
            <person name="Baldrian P."/>
            <person name="Stursova M."/>
            <person name="Weitz H."/>
            <person name="Taylor A."/>
            <person name="Grigoriev I.V."/>
            <person name="Nagy L.G."/>
            <person name="Martin F."/>
            <person name="Kauserud H."/>
        </authorList>
    </citation>
    <scope>NUCLEOTIDE SEQUENCE</scope>
    <source>
        <strain evidence="5">CBHHK182m</strain>
    </source>
</reference>
<dbReference type="PROSITE" id="PS50297">
    <property type="entry name" value="ANK_REP_REGION"/>
    <property type="match status" value="4"/>
</dbReference>
<feature type="repeat" description="ANK" evidence="4">
    <location>
        <begin position="1181"/>
        <end position="1225"/>
    </location>
</feature>
<keyword evidence="6" id="KW-1185">Reference proteome</keyword>
<accession>A0AAD7GY67</accession>
<feature type="repeat" description="ANK" evidence="4">
    <location>
        <begin position="1145"/>
        <end position="1178"/>
    </location>
</feature>
<keyword evidence="3 4" id="KW-0040">ANK repeat</keyword>
<dbReference type="PANTHER" id="PTHR24173:SF74">
    <property type="entry name" value="ANKYRIN REPEAT DOMAIN-CONTAINING PROTEIN 16"/>
    <property type="match status" value="1"/>
</dbReference>
<evidence type="ECO:0000256" key="3">
    <source>
        <dbReference type="ARBA" id="ARBA00023043"/>
    </source>
</evidence>
<dbReference type="SMART" id="SM00248">
    <property type="entry name" value="ANK"/>
    <property type="match status" value="6"/>
</dbReference>